<feature type="compositionally biased region" description="Polar residues" evidence="1">
    <location>
        <begin position="27"/>
        <end position="38"/>
    </location>
</feature>
<sequence>MMSRYYLRGKKKQLRRNTSFRQRKRFPTSQLPNESSDAQKYIKNHEHPYATRSKTSRHPSLLVTDKTHRTTPEPNVICLGTYRKIPRFIDLETNREEPQRIALIEKFEPIFQVKSEGRL</sequence>
<feature type="region of interest" description="Disordered" evidence="1">
    <location>
        <begin position="1"/>
        <end position="74"/>
    </location>
</feature>
<keyword evidence="2" id="KW-1185">Reference proteome</keyword>
<name>A0A9R1TY99_9HYME</name>
<protein>
    <submittedName>
        <fullName evidence="3">Uncharacterized protein</fullName>
    </submittedName>
</protein>
<organism evidence="2 3">
    <name type="scientific">Fopius arisanus</name>
    <dbReference type="NCBI Taxonomy" id="64838"/>
    <lineage>
        <taxon>Eukaryota</taxon>
        <taxon>Metazoa</taxon>
        <taxon>Ecdysozoa</taxon>
        <taxon>Arthropoda</taxon>
        <taxon>Hexapoda</taxon>
        <taxon>Insecta</taxon>
        <taxon>Pterygota</taxon>
        <taxon>Neoptera</taxon>
        <taxon>Endopterygota</taxon>
        <taxon>Hymenoptera</taxon>
        <taxon>Apocrita</taxon>
        <taxon>Ichneumonoidea</taxon>
        <taxon>Braconidae</taxon>
        <taxon>Opiinae</taxon>
        <taxon>Fopius</taxon>
    </lineage>
</organism>
<dbReference type="AlphaFoldDB" id="A0A9R1TY99"/>
<dbReference type="GeneID" id="105265313"/>
<evidence type="ECO:0000313" key="2">
    <source>
        <dbReference type="Proteomes" id="UP000694866"/>
    </source>
</evidence>
<reference evidence="3" key="1">
    <citation type="submission" date="2025-08" db="UniProtKB">
        <authorList>
            <consortium name="RefSeq"/>
        </authorList>
    </citation>
    <scope>IDENTIFICATION</scope>
    <source>
        <strain evidence="3">USDA-PBARC FA_bdor</strain>
        <tissue evidence="3">Whole organism</tissue>
    </source>
</reference>
<evidence type="ECO:0000313" key="3">
    <source>
        <dbReference type="RefSeq" id="XP_011301049.1"/>
    </source>
</evidence>
<evidence type="ECO:0000256" key="1">
    <source>
        <dbReference type="SAM" id="MobiDB-lite"/>
    </source>
</evidence>
<accession>A0A9R1TY99</accession>
<gene>
    <name evidence="3" type="primary">LOC105265313</name>
</gene>
<dbReference type="RefSeq" id="XP_011301049.1">
    <property type="nucleotide sequence ID" value="XM_011302747.1"/>
</dbReference>
<dbReference type="KEGG" id="fas:105265313"/>
<dbReference type="Proteomes" id="UP000694866">
    <property type="component" value="Unplaced"/>
</dbReference>
<dbReference type="OrthoDB" id="7700945at2759"/>
<proteinExistence type="predicted"/>